<protein>
    <submittedName>
        <fullName evidence="1">Uncharacterized protein</fullName>
    </submittedName>
</protein>
<evidence type="ECO:0000313" key="2">
    <source>
        <dbReference type="Proteomes" id="UP000004995"/>
    </source>
</evidence>
<name>K4AK59_SETIT</name>
<dbReference type="FunCoup" id="K4AK59">
    <property type="interactions" value="39"/>
</dbReference>
<dbReference type="Gramene" id="KQK88202">
    <property type="protein sequence ID" value="KQK88202"/>
    <property type="gene ID" value="SETIT_039282mg"/>
</dbReference>
<reference evidence="2" key="1">
    <citation type="journal article" date="2012" name="Nat. Biotechnol.">
        <title>Reference genome sequence of the model plant Setaria.</title>
        <authorList>
            <person name="Bennetzen J.L."/>
            <person name="Schmutz J."/>
            <person name="Wang H."/>
            <person name="Percifield R."/>
            <person name="Hawkins J."/>
            <person name="Pontaroli A.C."/>
            <person name="Estep M."/>
            <person name="Feng L."/>
            <person name="Vaughn J.N."/>
            <person name="Grimwood J."/>
            <person name="Jenkins J."/>
            <person name="Barry K."/>
            <person name="Lindquist E."/>
            <person name="Hellsten U."/>
            <person name="Deshpande S."/>
            <person name="Wang X."/>
            <person name="Wu X."/>
            <person name="Mitros T."/>
            <person name="Triplett J."/>
            <person name="Yang X."/>
            <person name="Ye C.Y."/>
            <person name="Mauro-Herrera M."/>
            <person name="Wang L."/>
            <person name="Li P."/>
            <person name="Sharma M."/>
            <person name="Sharma R."/>
            <person name="Ronald P.C."/>
            <person name="Panaud O."/>
            <person name="Kellogg E.A."/>
            <person name="Brutnell T.P."/>
            <person name="Doust A.N."/>
            <person name="Tuskan G.A."/>
            <person name="Rokhsar D."/>
            <person name="Devos K.M."/>
        </authorList>
    </citation>
    <scope>NUCLEOTIDE SEQUENCE [LARGE SCALE GENOMIC DNA]</scope>
    <source>
        <strain evidence="2">cv. Yugu1</strain>
    </source>
</reference>
<dbReference type="InParanoid" id="K4AK59"/>
<dbReference type="Proteomes" id="UP000004995">
    <property type="component" value="Unassembled WGS sequence"/>
</dbReference>
<sequence length="176" mass="18557">RPRNHALAEAMDARRWDAEAPLGRTVLVAHAAFLHAGFVPYGNPAAHRFPGRTMVWVVSSPQPCNAADTAVLRLCAHGDFLILYGYLASGGSRPGTRWARVIARGLSGDLGAVACTLANDELGARLRNTLAGALARRLFADICAENAALLPSRLTLLPADLQAAILGKLAGAILVM</sequence>
<reference evidence="1" key="2">
    <citation type="submission" date="2018-08" db="UniProtKB">
        <authorList>
            <consortium name="EnsemblPlants"/>
        </authorList>
    </citation>
    <scope>IDENTIFICATION</scope>
    <source>
        <strain evidence="1">Yugu1</strain>
    </source>
</reference>
<organism evidence="1 2">
    <name type="scientific">Setaria italica</name>
    <name type="common">Foxtail millet</name>
    <name type="synonym">Panicum italicum</name>
    <dbReference type="NCBI Taxonomy" id="4555"/>
    <lineage>
        <taxon>Eukaryota</taxon>
        <taxon>Viridiplantae</taxon>
        <taxon>Streptophyta</taxon>
        <taxon>Embryophyta</taxon>
        <taxon>Tracheophyta</taxon>
        <taxon>Spermatophyta</taxon>
        <taxon>Magnoliopsida</taxon>
        <taxon>Liliopsida</taxon>
        <taxon>Poales</taxon>
        <taxon>Poaceae</taxon>
        <taxon>PACMAD clade</taxon>
        <taxon>Panicoideae</taxon>
        <taxon>Panicodae</taxon>
        <taxon>Paniceae</taxon>
        <taxon>Cenchrinae</taxon>
        <taxon>Setaria</taxon>
    </lineage>
</organism>
<dbReference type="EnsemblPlants" id="KQK88202">
    <property type="protein sequence ID" value="KQK88202"/>
    <property type="gene ID" value="SETIT_039282mg"/>
</dbReference>
<dbReference type="EMBL" id="AGNK02005499">
    <property type="status" value="NOT_ANNOTATED_CDS"/>
    <property type="molecule type" value="Genomic_DNA"/>
</dbReference>
<dbReference type="AlphaFoldDB" id="K4AK59"/>
<proteinExistence type="predicted"/>
<keyword evidence="2" id="KW-1185">Reference proteome</keyword>
<dbReference type="PANTHER" id="PTHR34791:SF8">
    <property type="entry name" value="F-BOX DOMAIN CONTAINING PROTEIN, EXPRESSED"/>
    <property type="match status" value="1"/>
</dbReference>
<dbReference type="HOGENOM" id="CLU_1529060_0_0_1"/>
<accession>K4AK59</accession>
<evidence type="ECO:0000313" key="1">
    <source>
        <dbReference type="EnsemblPlants" id="KQK88202"/>
    </source>
</evidence>
<dbReference type="PANTHER" id="PTHR34791">
    <property type="entry name" value="OS02G0272100 PROTEIN"/>
    <property type="match status" value="1"/>
</dbReference>